<reference evidence="1 2" key="1">
    <citation type="journal article" date="2014" name="ISME J.">
        <title>Ecophysiology of Thioploca ingrica as revealed by the complete genome sequence supplemented with proteomic evidence.</title>
        <authorList>
            <person name="Kojima H."/>
            <person name="Ogura Y."/>
            <person name="Yamamoto N."/>
            <person name="Togashi T."/>
            <person name="Mori H."/>
            <person name="Watanabe T."/>
            <person name="Nemoto F."/>
            <person name="Kurokawa K."/>
            <person name="Hayashi T."/>
            <person name="Fukui M."/>
        </authorList>
    </citation>
    <scope>NUCLEOTIDE SEQUENCE [LARGE SCALE GENOMIC DNA]</scope>
</reference>
<evidence type="ECO:0008006" key="3">
    <source>
        <dbReference type="Google" id="ProtNLM"/>
    </source>
</evidence>
<protein>
    <recommendedName>
        <fullName evidence="3">DUF2939 domain-containing protein</fullName>
    </recommendedName>
</protein>
<dbReference type="EMBL" id="AP014633">
    <property type="protein sequence ID" value="BAP58073.1"/>
    <property type="molecule type" value="Genomic_DNA"/>
</dbReference>
<keyword evidence="2" id="KW-1185">Reference proteome</keyword>
<dbReference type="OrthoDB" id="5767677at2"/>
<accession>A0A090AI62</accession>
<dbReference type="AlphaFoldDB" id="A0A090AI62"/>
<dbReference type="HOGENOM" id="CLU_1665989_0_0_6"/>
<sequence>MKYLSRLLFLLVIVYLGWPYFHLYQLHRAVINNDSAAIEDLVDLKKVNQVFKENLEWQMNHAVNSQSNLFPEVVRQSAQTIIGTLSNLAAEAVVIDAKNLLKRLHKINGSLWEKTTFAFFESPTRFTIRLGELGRNPIHIQMTLQDWSWRVTAIYD</sequence>
<organism evidence="1 2">
    <name type="scientific">Thioploca ingrica</name>
    <dbReference type="NCBI Taxonomy" id="40754"/>
    <lineage>
        <taxon>Bacteria</taxon>
        <taxon>Pseudomonadati</taxon>
        <taxon>Pseudomonadota</taxon>
        <taxon>Gammaproteobacteria</taxon>
        <taxon>Thiotrichales</taxon>
        <taxon>Thiotrichaceae</taxon>
        <taxon>Thioploca</taxon>
    </lineage>
</organism>
<dbReference type="InterPro" id="IPR021330">
    <property type="entry name" value="DUF2939"/>
</dbReference>
<evidence type="ECO:0000313" key="1">
    <source>
        <dbReference type="EMBL" id="BAP58073.1"/>
    </source>
</evidence>
<dbReference type="Proteomes" id="UP000031623">
    <property type="component" value="Chromosome"/>
</dbReference>
<dbReference type="KEGG" id="tig:THII_3776"/>
<gene>
    <name evidence="1" type="ORF">THII_3776</name>
</gene>
<dbReference type="Pfam" id="PF11159">
    <property type="entry name" value="DUF2939"/>
    <property type="match status" value="1"/>
</dbReference>
<name>A0A090AI62_9GAMM</name>
<proteinExistence type="predicted"/>
<evidence type="ECO:0000313" key="2">
    <source>
        <dbReference type="Proteomes" id="UP000031623"/>
    </source>
</evidence>
<dbReference type="STRING" id="40754.THII_3776"/>